<organism evidence="1">
    <name type="scientific">Myoviridae sp. ctXwe21</name>
    <dbReference type="NCBI Taxonomy" id="2825123"/>
    <lineage>
        <taxon>Viruses</taxon>
        <taxon>Duplodnaviria</taxon>
        <taxon>Heunggongvirae</taxon>
        <taxon>Uroviricota</taxon>
        <taxon>Caudoviricetes</taxon>
    </lineage>
</organism>
<accession>A0A8S5PXR2</accession>
<sequence>MVTVKVDENSGAKRTATVSIFTANEFSTVEVTQDGSLI</sequence>
<name>A0A8S5PXR2_9CAUD</name>
<evidence type="ECO:0000313" key="1">
    <source>
        <dbReference type="EMBL" id="DAE11815.1"/>
    </source>
</evidence>
<dbReference type="EMBL" id="BK015537">
    <property type="protein sequence ID" value="DAE11815.1"/>
    <property type="molecule type" value="Genomic_DNA"/>
</dbReference>
<protein>
    <submittedName>
        <fullName evidence="1">Putative binding domain, N-terminal</fullName>
    </submittedName>
</protein>
<proteinExistence type="predicted"/>
<reference evidence="1" key="1">
    <citation type="journal article" date="2021" name="Proc. Natl. Acad. Sci. U.S.A.">
        <title>A Catalog of Tens of Thousands of Viruses from Human Metagenomes Reveals Hidden Associations with Chronic Diseases.</title>
        <authorList>
            <person name="Tisza M.J."/>
            <person name="Buck C.B."/>
        </authorList>
    </citation>
    <scope>NUCLEOTIDE SEQUENCE</scope>
    <source>
        <strain evidence="1">CtXwe21</strain>
    </source>
</reference>